<feature type="repeat" description="PPR" evidence="2">
    <location>
        <begin position="1146"/>
        <end position="1180"/>
    </location>
</feature>
<dbReference type="Gene3D" id="1.25.40.10">
    <property type="entry name" value="Tetratricopeptide repeat domain"/>
    <property type="match status" value="7"/>
</dbReference>
<protein>
    <recommendedName>
        <fullName evidence="5">Pentacotripeptide-repeat region of PRORP domain-containing protein</fullName>
    </recommendedName>
</protein>
<dbReference type="NCBIfam" id="TIGR00756">
    <property type="entry name" value="PPR"/>
    <property type="match status" value="6"/>
</dbReference>
<dbReference type="PANTHER" id="PTHR47932">
    <property type="entry name" value="ATPASE EXPRESSION PROTEIN 3"/>
    <property type="match status" value="1"/>
</dbReference>
<name>A0A164VWQ1_DAUCS</name>
<evidence type="ECO:0008006" key="5">
    <source>
        <dbReference type="Google" id="ProtNLM"/>
    </source>
</evidence>
<dbReference type="Gramene" id="KZM90974">
    <property type="protein sequence ID" value="KZM90974"/>
    <property type="gene ID" value="DCAR_021661"/>
</dbReference>
<dbReference type="EMBL" id="LNRQ01000006">
    <property type="protein sequence ID" value="KZM90974.1"/>
    <property type="molecule type" value="Genomic_DNA"/>
</dbReference>
<dbReference type="InterPro" id="IPR002885">
    <property type="entry name" value="PPR_rpt"/>
</dbReference>
<feature type="repeat" description="PPR" evidence="2">
    <location>
        <begin position="451"/>
        <end position="485"/>
    </location>
</feature>
<dbReference type="GO" id="GO:0003729">
    <property type="term" value="F:mRNA binding"/>
    <property type="evidence" value="ECO:0007669"/>
    <property type="project" value="TreeGrafter"/>
</dbReference>
<feature type="repeat" description="PPR" evidence="2">
    <location>
        <begin position="1216"/>
        <end position="1250"/>
    </location>
</feature>
<comment type="caution">
    <text evidence="4">The sequence shown here is derived from an EMBL/GenBank/DDBJ whole genome shotgun (WGS) entry which is preliminary data.</text>
</comment>
<sequence>MGTGLVTQTSNRPSPSSKITTMKPTQLASNSSPLLYTTKTNTSAELKNATTLMIFRSGKLQKLYSNQVRNRFYTHPFSHYFFTTLAAAAASSPNLNNSHLDKSSDKSDKFSGIAKSVTLKCSHLWDDNKVSSLSLQDYLLNLSCVSPNTARRFLRFSRLKPQDVLEILLGFESDDGNFEHKVRKIESLWGIFKWASGQSGDFLHVSQSCKIMASMLVEARMFGDAEMLLEKVESPGILLDSREMFSNLIIGYVDTNEVKRAISVYDRMRGLGLVPSVRCYHGLLNKLIQLGETQLAFQLFVDMVQNESGFNIEGKRIYQKLIQMLCIEGKVQEARDLVKKIATDGLKPNALVLNAISSVYCDKKDYDDLLSFFAEIDCAPNVYCGNMVITSLCKSFGAEEAFLFMQELEFLGFFPDEITFGILIAWACHQSKLKDAFFYLSEILSRGLKPHIYSYNALIGGLFKEGMWNHAKEILSEMKDKDIGPELSTFRVLLAGFCRARQYDEVGLVVRDMESHGLVQLSPSEDLLSKAHLLLGFNPSSVKVRRDNDMGFSRTEFFDKIGNGLYLDTDIDKFENTTTKILDDTMIPDINNLVLRDFRPTNPKAMMLLVDDMLHWGQNLSLSVFSVIIESLCMSRCGIRPIANLLERFPKLLSQIDQEILNVLVQTLIKRGHTLNAKIIFDKMVQRRQKITNNTYTAILKGLCKVEGLGCIQQYWELARSDKWVPEDGDFKVLIGFLFQRKMLREALELFQTMMVACPNMQSDLCHDFLEYSCCAGFTLVGHALTEELSKQNFILDGVAYSHLFLGFCKEKRNAQACKLYDIILAKNFALKFDVLGVLIPELCRTRDFKKICNLREIILREQPLPSLAIYNLMNGYCNAGMVGEAANLLQYFLLKDLRPHDEVYNILLQGYCQNKNYQKVTELLGFVMRQSVTISTQSYRRLVSIMCREGRYTSAFNIKELMLKENESSHELIYNILIFYLFLSGNMKIVSLVLEEIQERGFQLEEATYNLVVYGLSSVKDVSCALDYLGIMMSKGIKPSNRCFRALIKCLCRCGELEKALKLSQEMESLGRFHASTIQYYIVEGLLSRGNLQEAVNFLDRMENKDLIPKNIVYDNIIKLLTCSGRPDKAIHLLDIMLRKGNVPSSTSYDCLIQCFIMCHKLNEALDLHSEMLHRKLYPSSNTWNSLIQKVCEYGKPEESEALLHSMVQMGEIPVRETYCTVIDRYCLEKNYKKASELLELMKQHGYKPEFETQWSLIRHLSSFTDKDKSKPRFLSRLLSDSGFVRKGIPEEK</sequence>
<evidence type="ECO:0000256" key="2">
    <source>
        <dbReference type="PROSITE-ProRule" id="PRU00708"/>
    </source>
</evidence>
<feature type="region of interest" description="Disordered" evidence="3">
    <location>
        <begin position="1"/>
        <end position="34"/>
    </location>
</feature>
<feature type="repeat" description="PPR" evidence="2">
    <location>
        <begin position="1006"/>
        <end position="1040"/>
    </location>
</feature>
<feature type="repeat" description="PPR" evidence="2">
    <location>
        <begin position="241"/>
        <end position="275"/>
    </location>
</feature>
<dbReference type="OMA" id="QWGHDIS"/>
<feature type="repeat" description="PPR" evidence="2">
    <location>
        <begin position="1041"/>
        <end position="1075"/>
    </location>
</feature>
<dbReference type="Pfam" id="PF01535">
    <property type="entry name" value="PPR"/>
    <property type="match status" value="6"/>
</dbReference>
<reference evidence="4" key="1">
    <citation type="journal article" date="2016" name="Nat. Genet.">
        <title>A high-quality carrot genome assembly provides new insights into carotenoid accumulation and asterid genome evolution.</title>
        <authorList>
            <person name="Iorizzo M."/>
            <person name="Ellison S."/>
            <person name="Senalik D."/>
            <person name="Zeng P."/>
            <person name="Satapoomin P."/>
            <person name="Huang J."/>
            <person name="Bowman M."/>
            <person name="Iovene M."/>
            <person name="Sanseverino W."/>
            <person name="Cavagnaro P."/>
            <person name="Yildiz M."/>
            <person name="Macko-Podgorni A."/>
            <person name="Moranska E."/>
            <person name="Grzebelus E."/>
            <person name="Grzebelus D."/>
            <person name="Ashrafi H."/>
            <person name="Zheng Z."/>
            <person name="Cheng S."/>
            <person name="Spooner D."/>
            <person name="Van Deynze A."/>
            <person name="Simon P."/>
        </authorList>
    </citation>
    <scope>NUCLEOTIDE SEQUENCE [LARGE SCALE GENOMIC DNA]</scope>
    <source>
        <tissue evidence="4">Leaf</tissue>
    </source>
</reference>
<proteinExistence type="predicted"/>
<feature type="repeat" description="PPR" evidence="2">
    <location>
        <begin position="416"/>
        <end position="450"/>
    </location>
</feature>
<evidence type="ECO:0000313" key="4">
    <source>
        <dbReference type="EMBL" id="KZM90974.1"/>
    </source>
</evidence>
<feature type="repeat" description="PPR" evidence="2">
    <location>
        <begin position="314"/>
        <end position="348"/>
    </location>
</feature>
<dbReference type="Pfam" id="PF13041">
    <property type="entry name" value="PPR_2"/>
    <property type="match status" value="2"/>
</dbReference>
<gene>
    <name evidence="4" type="ORF">DCAR_021661</name>
</gene>
<keyword evidence="1" id="KW-0677">Repeat</keyword>
<dbReference type="InterPro" id="IPR011990">
    <property type="entry name" value="TPR-like_helical_dom_sf"/>
</dbReference>
<feature type="repeat" description="PPR" evidence="2">
    <location>
        <begin position="1111"/>
        <end position="1145"/>
    </location>
</feature>
<dbReference type="PROSITE" id="PS51375">
    <property type="entry name" value="PPR"/>
    <property type="match status" value="11"/>
</dbReference>
<dbReference type="STRING" id="79200.A0A164VWQ1"/>
<feature type="repeat" description="PPR" evidence="2">
    <location>
        <begin position="486"/>
        <end position="520"/>
    </location>
</feature>
<dbReference type="Pfam" id="PF12854">
    <property type="entry name" value="PPR_1"/>
    <property type="match status" value="1"/>
</dbReference>
<organism evidence="4">
    <name type="scientific">Daucus carota subsp. sativus</name>
    <name type="common">Carrot</name>
    <dbReference type="NCBI Taxonomy" id="79200"/>
    <lineage>
        <taxon>Eukaryota</taxon>
        <taxon>Viridiplantae</taxon>
        <taxon>Streptophyta</taxon>
        <taxon>Embryophyta</taxon>
        <taxon>Tracheophyta</taxon>
        <taxon>Spermatophyta</taxon>
        <taxon>Magnoliopsida</taxon>
        <taxon>eudicotyledons</taxon>
        <taxon>Gunneridae</taxon>
        <taxon>Pentapetalae</taxon>
        <taxon>asterids</taxon>
        <taxon>campanulids</taxon>
        <taxon>Apiales</taxon>
        <taxon>Apiaceae</taxon>
        <taxon>Apioideae</taxon>
        <taxon>Scandiceae</taxon>
        <taxon>Daucinae</taxon>
        <taxon>Daucus</taxon>
        <taxon>Daucus sect. Daucus</taxon>
    </lineage>
</organism>
<accession>A0A164VWQ1</accession>
<evidence type="ECO:0000256" key="3">
    <source>
        <dbReference type="SAM" id="MobiDB-lite"/>
    </source>
</evidence>
<feature type="repeat" description="PPR" evidence="2">
    <location>
        <begin position="1181"/>
        <end position="1215"/>
    </location>
</feature>
<evidence type="ECO:0000256" key="1">
    <source>
        <dbReference type="ARBA" id="ARBA00022737"/>
    </source>
</evidence>
<dbReference type="PANTHER" id="PTHR47932:SF34">
    <property type="entry name" value="OS10G0147250 PROTEIN"/>
    <property type="match status" value="1"/>
</dbReference>